<dbReference type="InterPro" id="IPR005186">
    <property type="entry name" value="FlaG"/>
</dbReference>
<comment type="caution">
    <text evidence="1">The sequence shown here is derived from an EMBL/GenBank/DDBJ whole genome shotgun (WGS) entry which is preliminary data.</text>
</comment>
<keyword evidence="1" id="KW-0969">Cilium</keyword>
<evidence type="ECO:0000313" key="2">
    <source>
        <dbReference type="Proteomes" id="UP000323166"/>
    </source>
</evidence>
<dbReference type="PANTHER" id="PTHR37166:SF1">
    <property type="entry name" value="PROTEIN FLAG"/>
    <property type="match status" value="1"/>
</dbReference>
<keyword evidence="1" id="KW-0282">Flagellum</keyword>
<sequence>MRITGADAGVINNINTYKTPPASERQQDGLRLASEGLSWEKKVHGGTRFGQGDLEEAISQLNDTMDSYTTGLRFELHEKSGEIMVKVINVEDDTVIREIPPEKVLDMVAYFKRVLGIIVDELI</sequence>
<dbReference type="InterPro" id="IPR035924">
    <property type="entry name" value="FlaG-like_sf"/>
</dbReference>
<dbReference type="SUPFAM" id="SSF160214">
    <property type="entry name" value="FlaG-like"/>
    <property type="match status" value="1"/>
</dbReference>
<name>A0A5S4ZRX2_9FIRM</name>
<evidence type="ECO:0000313" key="1">
    <source>
        <dbReference type="EMBL" id="TYO95491.1"/>
    </source>
</evidence>
<dbReference type="Gene3D" id="3.30.160.170">
    <property type="entry name" value="FlaG-like"/>
    <property type="match status" value="1"/>
</dbReference>
<keyword evidence="1" id="KW-0966">Cell projection</keyword>
<dbReference type="Proteomes" id="UP000323166">
    <property type="component" value="Unassembled WGS sequence"/>
</dbReference>
<dbReference type="Pfam" id="PF03646">
    <property type="entry name" value="FlaG"/>
    <property type="match status" value="1"/>
</dbReference>
<dbReference type="AlphaFoldDB" id="A0A5S4ZRX2"/>
<proteinExistence type="predicted"/>
<dbReference type="EMBL" id="VNHM01000007">
    <property type="protein sequence ID" value="TYO95491.1"/>
    <property type="molecule type" value="Genomic_DNA"/>
</dbReference>
<dbReference type="PANTHER" id="PTHR37166">
    <property type="entry name" value="PROTEIN FLAG"/>
    <property type="match status" value="1"/>
</dbReference>
<organism evidence="1 2">
    <name type="scientific">Desulfallas thermosapovorans DSM 6562</name>
    <dbReference type="NCBI Taxonomy" id="1121431"/>
    <lineage>
        <taxon>Bacteria</taxon>
        <taxon>Bacillati</taxon>
        <taxon>Bacillota</taxon>
        <taxon>Clostridia</taxon>
        <taxon>Eubacteriales</taxon>
        <taxon>Desulfallaceae</taxon>
        <taxon>Desulfallas</taxon>
    </lineage>
</organism>
<dbReference type="RefSeq" id="WP_166511482.1">
    <property type="nucleotide sequence ID" value="NZ_VNHM01000007.1"/>
</dbReference>
<keyword evidence="2" id="KW-1185">Reference proteome</keyword>
<reference evidence="1 2" key="1">
    <citation type="submission" date="2019-07" db="EMBL/GenBank/DDBJ databases">
        <title>Genomic Encyclopedia of Type Strains, Phase I: the one thousand microbial genomes (KMG-I) project.</title>
        <authorList>
            <person name="Kyrpides N."/>
        </authorList>
    </citation>
    <scope>NUCLEOTIDE SEQUENCE [LARGE SCALE GENOMIC DNA]</scope>
    <source>
        <strain evidence="1 2">DSM 6562</strain>
    </source>
</reference>
<protein>
    <submittedName>
        <fullName evidence="1">Flagellar protein FlaG</fullName>
    </submittedName>
</protein>
<accession>A0A5S4ZRX2</accession>
<gene>
    <name evidence="1" type="ORF">LX24_01452</name>
</gene>